<dbReference type="EMBL" id="CP017704">
    <property type="protein sequence ID" value="ASS96787.1"/>
    <property type="molecule type" value="Genomic_DNA"/>
</dbReference>
<name>A0A223ENH0_9BACI</name>
<organism evidence="1 2">
    <name type="scientific">Peribacillus simplex NBRC 15720 = DSM 1321</name>
    <dbReference type="NCBI Taxonomy" id="1349754"/>
    <lineage>
        <taxon>Bacteria</taxon>
        <taxon>Bacillati</taxon>
        <taxon>Bacillota</taxon>
        <taxon>Bacilli</taxon>
        <taxon>Bacillales</taxon>
        <taxon>Bacillaceae</taxon>
        <taxon>Peribacillus</taxon>
    </lineage>
</organism>
<sequence length="348" mass="39949">MYSKPIVFTDYHHGSLLLSLILLFERRLGGSVFTPFGTDWYNQGFWKVLDLPGTVNQFLNVSTAVPLETNNSIYVYPDAGFTNKAITLEGFYQMPVDIVIASIPAHITPFKRLCKSHPNKPKLIYQIGNAWNVEAGLATNIMASSEIKGVPKNLNFISYHQEFDLSVYYPDFSYPNKNISSFVNCFTTSEGFASDWTFYSSDWALFETVEKLMSDWTFKSYGSVCRDGYATGPDEVANRMRESRFIWHTKFGGDGYGHIIYNSAAVARPMIVKMEYYRDKLGKELMIDGKTCIAIDGLSPQEVVNKILYYSDEKRYSDLCKNVYKNFKTKVDFDREERVLRKFIDSLR</sequence>
<dbReference type="Proteomes" id="UP000214618">
    <property type="component" value="Chromosome"/>
</dbReference>
<accession>A0A223ENH0</accession>
<evidence type="ECO:0008006" key="3">
    <source>
        <dbReference type="Google" id="ProtNLM"/>
    </source>
</evidence>
<dbReference type="RefSeq" id="WP_063236261.1">
    <property type="nucleotide sequence ID" value="NZ_BCVO01000042.1"/>
</dbReference>
<dbReference type="OrthoDB" id="2991978at2"/>
<gene>
    <name evidence="1" type="ORF">BS1321_24500</name>
</gene>
<evidence type="ECO:0000313" key="1">
    <source>
        <dbReference type="EMBL" id="ASS96787.1"/>
    </source>
</evidence>
<proteinExistence type="predicted"/>
<evidence type="ECO:0000313" key="2">
    <source>
        <dbReference type="Proteomes" id="UP000214618"/>
    </source>
</evidence>
<dbReference type="GeneID" id="56475953"/>
<reference evidence="1 2" key="1">
    <citation type="submission" date="2016-10" db="EMBL/GenBank/DDBJ databases">
        <title>The whole genome sequencing and assembly of Bacillus simplex DSM 1321 strain.</title>
        <authorList>
            <person name="Park M.-K."/>
            <person name="Lee Y.-J."/>
            <person name="Yi H."/>
            <person name="Bahn Y.-S."/>
            <person name="Kim J.F."/>
            <person name="Lee D.-W."/>
        </authorList>
    </citation>
    <scope>NUCLEOTIDE SEQUENCE [LARGE SCALE GENOMIC DNA]</scope>
    <source>
        <strain evidence="1 2">DSM 1321</strain>
    </source>
</reference>
<dbReference type="AlphaFoldDB" id="A0A223ENH0"/>
<protein>
    <recommendedName>
        <fullName evidence="3">DUF3880 domain-containing protein</fullName>
    </recommendedName>
</protein>